<evidence type="ECO:0000313" key="3">
    <source>
        <dbReference type="EMBL" id="CUV66414.1"/>
    </source>
</evidence>
<sequence length="221" mass="24563">MGLPEINLTFLENIISVPFHLHPAIVHFAVSLPIIILLIEIFNLFPKRKIIDVVTVGLLGMLLFVLMGVYISGVTDGKEAFELLDSNAQEALKSHKILGTYIILFGFILVALFKILSVVTNKIYYKILYILILTVFVVATLKQGKDGGELVDKHGVNVQRAKILGDELFDLQLKYDDLNKSFSTLKIKENNSTLDINTTAPKSLKDINATIAPMPLAKKDI</sequence>
<feature type="domain" description="DUF2231" evidence="2">
    <location>
        <begin position="21"/>
        <end position="159"/>
    </location>
</feature>
<keyword evidence="1" id="KW-1133">Transmembrane helix</keyword>
<name>A0A0S4XQM9_9BACT</name>
<protein>
    <recommendedName>
        <fullName evidence="2">DUF2231 domain-containing protein</fullName>
    </recommendedName>
</protein>
<evidence type="ECO:0000259" key="2">
    <source>
        <dbReference type="Pfam" id="PF09990"/>
    </source>
</evidence>
<accession>A0A0S4XQM9</accession>
<reference evidence="3" key="1">
    <citation type="submission" date="2015-11" db="EMBL/GenBank/DDBJ databases">
        <authorList>
            <person name="Zhang Y."/>
            <person name="Guo Z."/>
        </authorList>
    </citation>
    <scope>NUCLEOTIDE SEQUENCE</scope>
    <source>
        <strain evidence="3">BN30871</strain>
    </source>
</reference>
<dbReference type="Pfam" id="PF09990">
    <property type="entry name" value="DUF2231"/>
    <property type="match status" value="1"/>
</dbReference>
<evidence type="ECO:0000256" key="1">
    <source>
        <dbReference type="SAM" id="Phobius"/>
    </source>
</evidence>
<feature type="transmembrane region" description="Helical" evidence="1">
    <location>
        <begin position="20"/>
        <end position="39"/>
    </location>
</feature>
<feature type="transmembrane region" description="Helical" evidence="1">
    <location>
        <begin position="51"/>
        <end position="71"/>
    </location>
</feature>
<keyword evidence="1" id="KW-0812">Transmembrane</keyword>
<gene>
    <name evidence="3" type="ORF">BN3087_820003</name>
</gene>
<feature type="transmembrane region" description="Helical" evidence="1">
    <location>
        <begin position="97"/>
        <end position="116"/>
    </location>
</feature>
<dbReference type="EMBL" id="FAXN01000087">
    <property type="protein sequence ID" value="CUV66414.1"/>
    <property type="molecule type" value="Genomic_DNA"/>
</dbReference>
<feature type="transmembrane region" description="Helical" evidence="1">
    <location>
        <begin position="123"/>
        <end position="141"/>
    </location>
</feature>
<keyword evidence="1" id="KW-0472">Membrane</keyword>
<dbReference type="AlphaFoldDB" id="A0A0S4XQM9"/>
<organism evidence="3">
    <name type="scientific">Sulfurovum sp. enrichment culture clone C5</name>
    <dbReference type="NCBI Taxonomy" id="497650"/>
    <lineage>
        <taxon>Bacteria</taxon>
        <taxon>Pseudomonadati</taxon>
        <taxon>Campylobacterota</taxon>
        <taxon>Epsilonproteobacteria</taxon>
        <taxon>Campylobacterales</taxon>
        <taxon>Sulfurovaceae</taxon>
        <taxon>Sulfurovum</taxon>
        <taxon>environmental samples</taxon>
    </lineage>
</organism>
<dbReference type="InterPro" id="IPR019251">
    <property type="entry name" value="DUF2231_TM"/>
</dbReference>
<proteinExistence type="predicted"/>